<protein>
    <submittedName>
        <fullName evidence="2">Uncharacterized protein</fullName>
    </submittedName>
</protein>
<reference evidence="2" key="1">
    <citation type="submission" date="2023-07" db="EMBL/GenBank/DDBJ databases">
        <authorList>
            <consortium name="AG Swart"/>
            <person name="Singh M."/>
            <person name="Singh A."/>
            <person name="Seah K."/>
            <person name="Emmerich C."/>
        </authorList>
    </citation>
    <scope>NUCLEOTIDE SEQUENCE</scope>
    <source>
        <strain evidence="2">DP1</strain>
    </source>
</reference>
<feature type="compositionally biased region" description="Polar residues" evidence="1">
    <location>
        <begin position="36"/>
        <end position="53"/>
    </location>
</feature>
<feature type="region of interest" description="Disordered" evidence="1">
    <location>
        <begin position="25"/>
        <end position="105"/>
    </location>
</feature>
<gene>
    <name evidence="2" type="ORF">ECRASSUSDP1_LOCUS28721</name>
</gene>
<proteinExistence type="predicted"/>
<sequence>MSKVVPKEGQDDDPNNLTGEVMLNKELPSERDLLCNDTQSPAEENKEQSPTQKIRSEESKEEVEFEYDEQYDNDEDRFDSPENEEAKEDIKDENWETTQNKEMSAEERKLLLDENWDKKQEGTKEMQRIMDQERDQAQQLSIRVGDVVVMKTYDRNSQKDKYLFARVHFDEKQNRERASNFNIEPLLNETSRSISYLYETQGDRVPNYLWEDEDMQNWYEIEVENSENNLTYLQESQRYPLNLNQPFAIKGGRYNRREFMFMAEGILNDVTVKEWMLVAVNSNSEEVSAKPQTPYYLSTIIKNKFYYLSASGNDNLTTQKEKGLILELDIVEKDNRYNSHQADRIISNKNLYCIFDHNSQCLNISECHFNQDLLHSDRDKGMVTTDYAVFTDIPLQNYFEVEYFPSQGKLCLKTKLEYRDPLYYRLFPKYLAYENEKLTLVNYIYLFELELLEKNGSLLTNVPFCLKVSGTDKYIRSIKSDQRGMNELIITHFDHKSSDEFYFHLQRIHPEFGLTSNDIQGINSNFDTVRNGLEEIEKEGMEGKETYSLRYAYEEAKKYLHNCFWYFNDRQPNKSKGINSEKMALNGYFNRNLATYLTKTFDFVKFLKTLKELRMELIERKDNLAHICLGSSTEFYTAMCEYMVAMAHSKGDYEACALKYAKKIVEEPEEGAELHNDSRRIMTLNKLLNTVSKIPTHPNTSELDCLLPFLNYELTKEEDDYTHINYSLLLGMVGNKYRDENCFWTFGEVNVEVVRFVCGQMKSEDFVDFDFEAVVKECREYKKRKIEDFAFGVRMLYDGRKQARIMWKTQNKYLKELVKVLMYSYGVKFGICGSEEFKKKWNSFVLQNWSLTDDSPHLRGLLLRLFCNLNILNQISEIPSHNDNQSIEKILEPSFKILNSFSEYTSTENLFLICEILALVTCALQSPDHRDFILCQLERHVSLKTLINLLSNCSEMFILAKPHAFDPTEDTKIYNEDLIRTNQAAVDNILHDADAIMESYQREAITQVFKIFNLVWEIKAAENKKEQSLTHLPYTQEIMRQLGSEDNCDLVNALQKVVIKWVNFPDENTTSCEIFTFLLNLSSPLTPLKTPSSLYPNSLPFFTHLKPKFHSLLTPLHLHLQKLQSFFANAADANREDLDDNKVELDEIFSLVNFLVKINALIEFNGADRTSVQLCNKFVVECYECLIKATNHPKVAEAIWKFNGQFFMIYWENKLCNSKHEETPLICYKILRLK</sequence>
<evidence type="ECO:0000256" key="1">
    <source>
        <dbReference type="SAM" id="MobiDB-lite"/>
    </source>
</evidence>
<name>A0AAD2DAD4_EUPCR</name>
<evidence type="ECO:0000313" key="3">
    <source>
        <dbReference type="Proteomes" id="UP001295684"/>
    </source>
</evidence>
<feature type="compositionally biased region" description="Acidic residues" evidence="1">
    <location>
        <begin position="59"/>
        <end position="87"/>
    </location>
</feature>
<evidence type="ECO:0000313" key="2">
    <source>
        <dbReference type="EMBL" id="CAI2387094.1"/>
    </source>
</evidence>
<accession>A0AAD2DAD4</accession>
<keyword evidence="3" id="KW-1185">Reference proteome</keyword>
<comment type="caution">
    <text evidence="2">The sequence shown here is derived from an EMBL/GenBank/DDBJ whole genome shotgun (WGS) entry which is preliminary data.</text>
</comment>
<dbReference type="Proteomes" id="UP001295684">
    <property type="component" value="Unassembled WGS sequence"/>
</dbReference>
<organism evidence="2 3">
    <name type="scientific">Euplotes crassus</name>
    <dbReference type="NCBI Taxonomy" id="5936"/>
    <lineage>
        <taxon>Eukaryota</taxon>
        <taxon>Sar</taxon>
        <taxon>Alveolata</taxon>
        <taxon>Ciliophora</taxon>
        <taxon>Intramacronucleata</taxon>
        <taxon>Spirotrichea</taxon>
        <taxon>Hypotrichia</taxon>
        <taxon>Euplotida</taxon>
        <taxon>Euplotidae</taxon>
        <taxon>Moneuplotes</taxon>
    </lineage>
</organism>
<dbReference type="AlphaFoldDB" id="A0AAD2DAD4"/>
<dbReference type="EMBL" id="CAMPGE010029615">
    <property type="protein sequence ID" value="CAI2387094.1"/>
    <property type="molecule type" value="Genomic_DNA"/>
</dbReference>